<protein>
    <submittedName>
        <fullName evidence="4">GNAT family N-acetyltransferase</fullName>
    </submittedName>
</protein>
<dbReference type="Gene3D" id="3.40.630.30">
    <property type="match status" value="1"/>
</dbReference>
<dbReference type="CDD" id="cd04301">
    <property type="entry name" value="NAT_SF"/>
    <property type="match status" value="1"/>
</dbReference>
<reference evidence="4 5" key="1">
    <citation type="submission" date="2019-05" db="EMBL/GenBank/DDBJ databases">
        <title>OXA-830, a novel chromosomally encoded expanded-spectrum class D beta-lactamase in Aeromonas simiae.</title>
        <authorList>
            <person name="Zhou W."/>
            <person name="Chen Q."/>
        </authorList>
    </citation>
    <scope>NUCLEOTIDE SEQUENCE [LARGE SCALE GENOMIC DNA]</scope>
    <source>
        <strain evidence="4 5">A6</strain>
    </source>
</reference>
<evidence type="ECO:0000256" key="1">
    <source>
        <dbReference type="ARBA" id="ARBA00022679"/>
    </source>
</evidence>
<dbReference type="EMBL" id="CP040449">
    <property type="protein sequence ID" value="QFI56568.1"/>
    <property type="molecule type" value="Genomic_DNA"/>
</dbReference>
<dbReference type="GO" id="GO:0016747">
    <property type="term" value="F:acyltransferase activity, transferring groups other than amino-acyl groups"/>
    <property type="evidence" value="ECO:0007669"/>
    <property type="project" value="InterPro"/>
</dbReference>
<evidence type="ECO:0000256" key="2">
    <source>
        <dbReference type="ARBA" id="ARBA00023315"/>
    </source>
</evidence>
<dbReference type="InterPro" id="IPR000182">
    <property type="entry name" value="GNAT_dom"/>
</dbReference>
<keyword evidence="2" id="KW-0012">Acyltransferase</keyword>
<keyword evidence="1 4" id="KW-0808">Transferase</keyword>
<sequence length="149" mass="17411">MLSFCPATSDDLADIVKLERYLFAPEIAFGHARWRELLRAGRCETWLLRDREGALMAYLSVLPHRGWRRLVVQTLAVHWKVRRQGWARWLLGEVIRRSHAEGWRGVRLEVSERNEEGLALYDALGFRIMTHLPDYYGPGHHGQRRVLAP</sequence>
<dbReference type="KEGG" id="asim:FE240_00550"/>
<dbReference type="PANTHER" id="PTHR43877">
    <property type="entry name" value="AMINOALKYLPHOSPHONATE N-ACETYLTRANSFERASE-RELATED-RELATED"/>
    <property type="match status" value="1"/>
</dbReference>
<dbReference type="RefSeq" id="WP_193004378.1">
    <property type="nucleotide sequence ID" value="NZ_CP040449.1"/>
</dbReference>
<proteinExistence type="predicted"/>
<dbReference type="Pfam" id="PF00583">
    <property type="entry name" value="Acetyltransf_1"/>
    <property type="match status" value="1"/>
</dbReference>
<dbReference type="SUPFAM" id="SSF55729">
    <property type="entry name" value="Acyl-CoA N-acyltransferases (Nat)"/>
    <property type="match status" value="1"/>
</dbReference>
<keyword evidence="5" id="KW-1185">Reference proteome</keyword>
<dbReference type="InterPro" id="IPR050832">
    <property type="entry name" value="Bact_Acetyltransf"/>
</dbReference>
<dbReference type="InterPro" id="IPR016181">
    <property type="entry name" value="Acyl_CoA_acyltransferase"/>
</dbReference>
<evidence type="ECO:0000259" key="3">
    <source>
        <dbReference type="PROSITE" id="PS51186"/>
    </source>
</evidence>
<evidence type="ECO:0000313" key="4">
    <source>
        <dbReference type="EMBL" id="QFI56568.1"/>
    </source>
</evidence>
<accession>A0A5J6X2V3</accession>
<organism evidence="4 5">
    <name type="scientific">Aeromonas simiae</name>
    <dbReference type="NCBI Taxonomy" id="218936"/>
    <lineage>
        <taxon>Bacteria</taxon>
        <taxon>Pseudomonadati</taxon>
        <taxon>Pseudomonadota</taxon>
        <taxon>Gammaproteobacteria</taxon>
        <taxon>Aeromonadales</taxon>
        <taxon>Aeromonadaceae</taxon>
        <taxon>Aeromonas</taxon>
    </lineage>
</organism>
<name>A0A5J6X2V3_9GAMM</name>
<evidence type="ECO:0000313" key="5">
    <source>
        <dbReference type="Proteomes" id="UP000594034"/>
    </source>
</evidence>
<dbReference type="AlphaFoldDB" id="A0A5J6X2V3"/>
<dbReference type="PROSITE" id="PS51186">
    <property type="entry name" value="GNAT"/>
    <property type="match status" value="1"/>
</dbReference>
<gene>
    <name evidence="4" type="ORF">FE240_00550</name>
</gene>
<dbReference type="Proteomes" id="UP000594034">
    <property type="component" value="Chromosome"/>
</dbReference>
<feature type="domain" description="N-acetyltransferase" evidence="3">
    <location>
        <begin position="2"/>
        <end position="149"/>
    </location>
</feature>